<evidence type="ECO:0000313" key="1">
    <source>
        <dbReference type="EMBL" id="GAV06235.1"/>
    </source>
</evidence>
<keyword evidence="2" id="KW-1185">Reference proteome</keyword>
<gene>
    <name evidence="1" type="primary">RvY_16256-1</name>
    <name evidence="1" type="synonym">RvY_16256.1</name>
    <name evidence="1" type="ORF">RvY_16256</name>
</gene>
<proteinExistence type="predicted"/>
<dbReference type="EMBL" id="BDGG01000013">
    <property type="protein sequence ID" value="GAV06235.1"/>
    <property type="molecule type" value="Genomic_DNA"/>
</dbReference>
<sequence>MAVDGAIYRLRFLSSSRRLLRFHRPDSRELKPVPKWLEGEKSSTKTAQQYSLILILNAEVK</sequence>
<dbReference type="Proteomes" id="UP000186922">
    <property type="component" value="Unassembled WGS sequence"/>
</dbReference>
<evidence type="ECO:0000313" key="2">
    <source>
        <dbReference type="Proteomes" id="UP000186922"/>
    </source>
</evidence>
<accession>A0A1D1VXT2</accession>
<dbReference type="AlphaFoldDB" id="A0A1D1VXT2"/>
<name>A0A1D1VXT2_RAMVA</name>
<comment type="caution">
    <text evidence="1">The sequence shown here is derived from an EMBL/GenBank/DDBJ whole genome shotgun (WGS) entry which is preliminary data.</text>
</comment>
<organism evidence="1 2">
    <name type="scientific">Ramazzottius varieornatus</name>
    <name type="common">Water bear</name>
    <name type="synonym">Tardigrade</name>
    <dbReference type="NCBI Taxonomy" id="947166"/>
    <lineage>
        <taxon>Eukaryota</taxon>
        <taxon>Metazoa</taxon>
        <taxon>Ecdysozoa</taxon>
        <taxon>Tardigrada</taxon>
        <taxon>Eutardigrada</taxon>
        <taxon>Parachela</taxon>
        <taxon>Hypsibioidea</taxon>
        <taxon>Ramazzottiidae</taxon>
        <taxon>Ramazzottius</taxon>
    </lineage>
</organism>
<protein>
    <submittedName>
        <fullName evidence="1">Uncharacterized protein</fullName>
    </submittedName>
</protein>
<reference evidence="1 2" key="1">
    <citation type="journal article" date="2016" name="Nat. Commun.">
        <title>Extremotolerant tardigrade genome and improved radiotolerance of human cultured cells by tardigrade-unique protein.</title>
        <authorList>
            <person name="Hashimoto T."/>
            <person name="Horikawa D.D."/>
            <person name="Saito Y."/>
            <person name="Kuwahara H."/>
            <person name="Kozuka-Hata H."/>
            <person name="Shin-I T."/>
            <person name="Minakuchi Y."/>
            <person name="Ohishi K."/>
            <person name="Motoyama A."/>
            <person name="Aizu T."/>
            <person name="Enomoto A."/>
            <person name="Kondo K."/>
            <person name="Tanaka S."/>
            <person name="Hara Y."/>
            <person name="Koshikawa S."/>
            <person name="Sagara H."/>
            <person name="Miura T."/>
            <person name="Yokobori S."/>
            <person name="Miyagawa K."/>
            <person name="Suzuki Y."/>
            <person name="Kubo T."/>
            <person name="Oyama M."/>
            <person name="Kohara Y."/>
            <person name="Fujiyama A."/>
            <person name="Arakawa K."/>
            <person name="Katayama T."/>
            <person name="Toyoda A."/>
            <person name="Kunieda T."/>
        </authorList>
    </citation>
    <scope>NUCLEOTIDE SEQUENCE [LARGE SCALE GENOMIC DNA]</scope>
    <source>
        <strain evidence="1 2">YOKOZUNA-1</strain>
    </source>
</reference>